<dbReference type="InterPro" id="IPR011006">
    <property type="entry name" value="CheY-like_superfamily"/>
</dbReference>
<evidence type="ECO:0000313" key="6">
    <source>
        <dbReference type="Proteomes" id="UP000542742"/>
    </source>
</evidence>
<evidence type="ECO:0000256" key="2">
    <source>
        <dbReference type="ARBA" id="ARBA00023163"/>
    </source>
</evidence>
<dbReference type="SMART" id="SM01012">
    <property type="entry name" value="ANTAR"/>
    <property type="match status" value="1"/>
</dbReference>
<dbReference type="SUPFAM" id="SSF52172">
    <property type="entry name" value="CheY-like"/>
    <property type="match status" value="1"/>
</dbReference>
<sequence>MPPEQPPGDLAATFVTLNQHLSTDDPGHLLQRLVGLAVTAVPGCDWAAITVWPLTRKPRSMATSGPIAADVDQLQYQLGEGPCLTAAAVSDMIQISDVSTDDRWPDFARAVLSDTPVRGVLSFHLADQPDRTALNLYTSRPGAFDADAVTVAALFAAHARVLLLHATSAGRAAGLENALTASRQIGMAIGILMNIHKISSDDAFDLLRSSSQRLNRKLRDIADEVTETGTLPDIRNRGADPPTGSTGASLSDRR</sequence>
<feature type="region of interest" description="Disordered" evidence="3">
    <location>
        <begin position="225"/>
        <end position="254"/>
    </location>
</feature>
<proteinExistence type="predicted"/>
<evidence type="ECO:0000259" key="4">
    <source>
        <dbReference type="PROSITE" id="PS50921"/>
    </source>
</evidence>
<name>A0A7W7CX25_9ACTN</name>
<dbReference type="SUPFAM" id="SSF55781">
    <property type="entry name" value="GAF domain-like"/>
    <property type="match status" value="1"/>
</dbReference>
<comment type="caution">
    <text evidence="5">The sequence shown here is derived from an EMBL/GenBank/DDBJ whole genome shotgun (WGS) entry which is preliminary data.</text>
</comment>
<dbReference type="Gene3D" id="3.30.450.40">
    <property type="match status" value="1"/>
</dbReference>
<accession>A0A7W7CX25</accession>
<dbReference type="InterPro" id="IPR036388">
    <property type="entry name" value="WH-like_DNA-bd_sf"/>
</dbReference>
<evidence type="ECO:0000313" key="5">
    <source>
        <dbReference type="EMBL" id="MBB4694596.1"/>
    </source>
</evidence>
<evidence type="ECO:0000256" key="1">
    <source>
        <dbReference type="ARBA" id="ARBA00023015"/>
    </source>
</evidence>
<protein>
    <recommendedName>
        <fullName evidence="4">ANTAR domain-containing protein</fullName>
    </recommendedName>
</protein>
<dbReference type="InterPro" id="IPR012074">
    <property type="entry name" value="GAF_ANTAR"/>
</dbReference>
<gene>
    <name evidence="5" type="ORF">BKA14_004744</name>
</gene>
<organism evidence="5 6">
    <name type="scientific">Paractinoplanes abujensis</name>
    <dbReference type="NCBI Taxonomy" id="882441"/>
    <lineage>
        <taxon>Bacteria</taxon>
        <taxon>Bacillati</taxon>
        <taxon>Actinomycetota</taxon>
        <taxon>Actinomycetes</taxon>
        <taxon>Micromonosporales</taxon>
        <taxon>Micromonosporaceae</taxon>
        <taxon>Paractinoplanes</taxon>
    </lineage>
</organism>
<keyword evidence="6" id="KW-1185">Reference proteome</keyword>
<dbReference type="GO" id="GO:0003723">
    <property type="term" value="F:RNA binding"/>
    <property type="evidence" value="ECO:0007669"/>
    <property type="project" value="InterPro"/>
</dbReference>
<reference evidence="5 6" key="1">
    <citation type="submission" date="2020-08" db="EMBL/GenBank/DDBJ databases">
        <title>Sequencing the genomes of 1000 actinobacteria strains.</title>
        <authorList>
            <person name="Klenk H.-P."/>
        </authorList>
    </citation>
    <scope>NUCLEOTIDE SEQUENCE [LARGE SCALE GENOMIC DNA]</scope>
    <source>
        <strain evidence="5 6">DSM 45518</strain>
    </source>
</reference>
<dbReference type="Gene3D" id="1.10.10.10">
    <property type="entry name" value="Winged helix-like DNA-binding domain superfamily/Winged helix DNA-binding domain"/>
    <property type="match status" value="1"/>
</dbReference>
<dbReference type="RefSeq" id="WP_184953061.1">
    <property type="nucleotide sequence ID" value="NZ_BOMC01000037.1"/>
</dbReference>
<dbReference type="Proteomes" id="UP000542742">
    <property type="component" value="Unassembled WGS sequence"/>
</dbReference>
<dbReference type="PIRSF" id="PIRSF036625">
    <property type="entry name" value="GAF_ANTAR"/>
    <property type="match status" value="1"/>
</dbReference>
<dbReference type="EMBL" id="JACHMF010000001">
    <property type="protein sequence ID" value="MBB4694596.1"/>
    <property type="molecule type" value="Genomic_DNA"/>
</dbReference>
<dbReference type="Pfam" id="PF03861">
    <property type="entry name" value="ANTAR"/>
    <property type="match status" value="1"/>
</dbReference>
<feature type="domain" description="ANTAR" evidence="4">
    <location>
        <begin position="165"/>
        <end position="226"/>
    </location>
</feature>
<dbReference type="InterPro" id="IPR005561">
    <property type="entry name" value="ANTAR"/>
</dbReference>
<evidence type="ECO:0000256" key="3">
    <source>
        <dbReference type="SAM" id="MobiDB-lite"/>
    </source>
</evidence>
<keyword evidence="1" id="KW-0805">Transcription regulation</keyword>
<keyword evidence="2" id="KW-0804">Transcription</keyword>
<dbReference type="AlphaFoldDB" id="A0A7W7CX25"/>
<feature type="compositionally biased region" description="Polar residues" evidence="3">
    <location>
        <begin position="243"/>
        <end position="254"/>
    </location>
</feature>
<dbReference type="InterPro" id="IPR029016">
    <property type="entry name" value="GAF-like_dom_sf"/>
</dbReference>
<dbReference type="PROSITE" id="PS50921">
    <property type="entry name" value="ANTAR"/>
    <property type="match status" value="1"/>
</dbReference>